<keyword evidence="3" id="KW-1185">Reference proteome</keyword>
<evidence type="ECO:0000256" key="1">
    <source>
        <dbReference type="SAM" id="MobiDB-lite"/>
    </source>
</evidence>
<evidence type="ECO:0000313" key="2">
    <source>
        <dbReference type="EMBL" id="VDL71770.1"/>
    </source>
</evidence>
<dbReference type="AlphaFoldDB" id="A0A0N4XYL1"/>
<dbReference type="EMBL" id="UYSL01019973">
    <property type="protein sequence ID" value="VDL71770.1"/>
    <property type="molecule type" value="Genomic_DNA"/>
</dbReference>
<feature type="region of interest" description="Disordered" evidence="1">
    <location>
        <begin position="31"/>
        <end position="98"/>
    </location>
</feature>
<sequence>MLIAWDEYQADTHLSVCWDSKHIAAKLPRCGMGKYRPTDSRPKRRQQPRTISWSVPLETHSAIPSNNLSVGGQNASRKNPYPSRNPPVARQPKSSAMKMALTRGLTKLRQKLSANSNK</sequence>
<accession>A0A0N4XYL1</accession>
<dbReference type="WBParaSite" id="NBR_0000818001-mRNA-1">
    <property type="protein sequence ID" value="NBR_0000818001-mRNA-1"/>
    <property type="gene ID" value="NBR_0000818001"/>
</dbReference>
<feature type="compositionally biased region" description="Polar residues" evidence="1">
    <location>
        <begin position="62"/>
        <end position="77"/>
    </location>
</feature>
<reference evidence="4" key="1">
    <citation type="submission" date="2017-02" db="UniProtKB">
        <authorList>
            <consortium name="WormBaseParasite"/>
        </authorList>
    </citation>
    <scope>IDENTIFICATION</scope>
</reference>
<organism evidence="4">
    <name type="scientific">Nippostrongylus brasiliensis</name>
    <name type="common">Rat hookworm</name>
    <dbReference type="NCBI Taxonomy" id="27835"/>
    <lineage>
        <taxon>Eukaryota</taxon>
        <taxon>Metazoa</taxon>
        <taxon>Ecdysozoa</taxon>
        <taxon>Nematoda</taxon>
        <taxon>Chromadorea</taxon>
        <taxon>Rhabditida</taxon>
        <taxon>Rhabditina</taxon>
        <taxon>Rhabditomorpha</taxon>
        <taxon>Strongyloidea</taxon>
        <taxon>Heligmosomidae</taxon>
        <taxon>Nippostrongylus</taxon>
    </lineage>
</organism>
<dbReference type="Proteomes" id="UP000271162">
    <property type="component" value="Unassembled WGS sequence"/>
</dbReference>
<evidence type="ECO:0000313" key="3">
    <source>
        <dbReference type="Proteomes" id="UP000271162"/>
    </source>
</evidence>
<evidence type="ECO:0000313" key="4">
    <source>
        <dbReference type="WBParaSite" id="NBR_0000818001-mRNA-1"/>
    </source>
</evidence>
<proteinExistence type="predicted"/>
<name>A0A0N4XYL1_NIPBR</name>
<gene>
    <name evidence="2" type="ORF">NBR_LOCUS8181</name>
</gene>
<reference evidence="2 3" key="2">
    <citation type="submission" date="2018-11" db="EMBL/GenBank/DDBJ databases">
        <authorList>
            <consortium name="Pathogen Informatics"/>
        </authorList>
    </citation>
    <scope>NUCLEOTIDE SEQUENCE [LARGE SCALE GENOMIC DNA]</scope>
</reference>
<protein>
    <submittedName>
        <fullName evidence="4">Transposase</fullName>
    </submittedName>
</protein>